<proteinExistence type="inferred from homology"/>
<feature type="domain" description="HTH lysR-type" evidence="5">
    <location>
        <begin position="6"/>
        <end position="63"/>
    </location>
</feature>
<evidence type="ECO:0000313" key="6">
    <source>
        <dbReference type="EMBL" id="MDZ5459920.1"/>
    </source>
</evidence>
<evidence type="ECO:0000259" key="5">
    <source>
        <dbReference type="PROSITE" id="PS50931"/>
    </source>
</evidence>
<dbReference type="InterPro" id="IPR050389">
    <property type="entry name" value="LysR-type_TF"/>
</dbReference>
<organism evidence="6 7">
    <name type="scientific">Azohydromonas lata</name>
    <dbReference type="NCBI Taxonomy" id="45677"/>
    <lineage>
        <taxon>Bacteria</taxon>
        <taxon>Pseudomonadati</taxon>
        <taxon>Pseudomonadota</taxon>
        <taxon>Betaproteobacteria</taxon>
        <taxon>Burkholderiales</taxon>
        <taxon>Sphaerotilaceae</taxon>
        <taxon>Azohydromonas</taxon>
    </lineage>
</organism>
<dbReference type="InterPro" id="IPR005119">
    <property type="entry name" value="LysR_subst-bd"/>
</dbReference>
<dbReference type="InterPro" id="IPR000847">
    <property type="entry name" value="LysR_HTH_N"/>
</dbReference>
<sequence>MNRDPLDSHLLRVLVTLVNERNVSRAAIRLGQSQPAVSTALKRLRELFNDPLLVREKGGMAPTERALLLREQARRALGEMDAMLSGPEHFDPGASQATFRIGSPDFMAAPFLAAVVARFCREAPRARLEVRPLGASVDVEQALAQGELDLVIGNWPSPPPSLHLSLLLEDEVVCLVSRRHPRAAGGFTREQYLAARHLVPLPYSAAQRGLVETHLAGLRLSRDARVAVPYFELAPQLLVETDLVFTTARHFAAHYAGLLPLAIVPAPFDFPAMRFYQLWHERSQAAPAHRWLRALMGEAARGLAPPGAAA</sequence>
<comment type="caution">
    <text evidence="6">The sequence shown here is derived from an EMBL/GenBank/DDBJ whole genome shotgun (WGS) entry which is preliminary data.</text>
</comment>
<dbReference type="PROSITE" id="PS50931">
    <property type="entry name" value="HTH_LYSR"/>
    <property type="match status" value="1"/>
</dbReference>
<evidence type="ECO:0000256" key="4">
    <source>
        <dbReference type="ARBA" id="ARBA00023163"/>
    </source>
</evidence>
<evidence type="ECO:0000256" key="1">
    <source>
        <dbReference type="ARBA" id="ARBA00009437"/>
    </source>
</evidence>
<evidence type="ECO:0000256" key="3">
    <source>
        <dbReference type="ARBA" id="ARBA00023125"/>
    </source>
</evidence>
<comment type="similarity">
    <text evidence="1">Belongs to the LysR transcriptional regulatory family.</text>
</comment>
<evidence type="ECO:0000256" key="2">
    <source>
        <dbReference type="ARBA" id="ARBA00023015"/>
    </source>
</evidence>
<dbReference type="PRINTS" id="PR00039">
    <property type="entry name" value="HTHLYSR"/>
</dbReference>
<protein>
    <submittedName>
        <fullName evidence="6">LysR family transcriptional regulator</fullName>
    </submittedName>
</protein>
<dbReference type="SUPFAM" id="SSF46785">
    <property type="entry name" value="Winged helix' DNA-binding domain"/>
    <property type="match status" value="1"/>
</dbReference>
<keyword evidence="7" id="KW-1185">Reference proteome</keyword>
<dbReference type="Pfam" id="PF03466">
    <property type="entry name" value="LysR_substrate"/>
    <property type="match status" value="1"/>
</dbReference>
<dbReference type="Gene3D" id="3.40.190.10">
    <property type="entry name" value="Periplasmic binding protein-like II"/>
    <property type="match status" value="2"/>
</dbReference>
<name>A0ABU5ILZ6_9BURK</name>
<gene>
    <name evidence="6" type="ORF">SM757_25385</name>
</gene>
<keyword evidence="2" id="KW-0805">Transcription regulation</keyword>
<evidence type="ECO:0000313" key="7">
    <source>
        <dbReference type="Proteomes" id="UP001293718"/>
    </source>
</evidence>
<dbReference type="EMBL" id="JAXOJX010000053">
    <property type="protein sequence ID" value="MDZ5459920.1"/>
    <property type="molecule type" value="Genomic_DNA"/>
</dbReference>
<dbReference type="RefSeq" id="WP_066340011.1">
    <property type="nucleotide sequence ID" value="NZ_JAXOJX010000053.1"/>
</dbReference>
<keyword evidence="3" id="KW-0238">DNA-binding</keyword>
<dbReference type="SUPFAM" id="SSF53850">
    <property type="entry name" value="Periplasmic binding protein-like II"/>
    <property type="match status" value="1"/>
</dbReference>
<dbReference type="PANTHER" id="PTHR30118">
    <property type="entry name" value="HTH-TYPE TRANSCRIPTIONAL REGULATOR LEUO-RELATED"/>
    <property type="match status" value="1"/>
</dbReference>
<dbReference type="InterPro" id="IPR036388">
    <property type="entry name" value="WH-like_DNA-bd_sf"/>
</dbReference>
<dbReference type="PANTHER" id="PTHR30118:SF15">
    <property type="entry name" value="TRANSCRIPTIONAL REGULATORY PROTEIN"/>
    <property type="match status" value="1"/>
</dbReference>
<accession>A0ABU5ILZ6</accession>
<keyword evidence="4" id="KW-0804">Transcription</keyword>
<reference evidence="6 7" key="1">
    <citation type="submission" date="2023-11" db="EMBL/GenBank/DDBJ databases">
        <title>Draft genome of Azohydromonas lata strain H1 (DSM1123), a polyhydroxyalkanoate producer.</title>
        <authorList>
            <person name="Traversa D."/>
            <person name="D'Addabbo P."/>
            <person name="Pazzani C."/>
            <person name="Manzari C."/>
            <person name="Chiara M."/>
            <person name="Scrascia M."/>
        </authorList>
    </citation>
    <scope>NUCLEOTIDE SEQUENCE [LARGE SCALE GENOMIC DNA]</scope>
    <source>
        <strain evidence="6 7">H1</strain>
    </source>
</reference>
<dbReference type="Proteomes" id="UP001293718">
    <property type="component" value="Unassembled WGS sequence"/>
</dbReference>
<dbReference type="InterPro" id="IPR036390">
    <property type="entry name" value="WH_DNA-bd_sf"/>
</dbReference>
<dbReference type="Pfam" id="PF00126">
    <property type="entry name" value="HTH_1"/>
    <property type="match status" value="1"/>
</dbReference>
<dbReference type="Gene3D" id="1.10.10.10">
    <property type="entry name" value="Winged helix-like DNA-binding domain superfamily/Winged helix DNA-binding domain"/>
    <property type="match status" value="1"/>
</dbReference>